<keyword evidence="3" id="KW-1185">Reference proteome</keyword>
<feature type="region of interest" description="Disordered" evidence="1">
    <location>
        <begin position="16"/>
        <end position="43"/>
    </location>
</feature>
<feature type="region of interest" description="Disordered" evidence="1">
    <location>
        <begin position="603"/>
        <end position="627"/>
    </location>
</feature>
<feature type="region of interest" description="Disordered" evidence="1">
    <location>
        <begin position="643"/>
        <end position="671"/>
    </location>
</feature>
<dbReference type="Proteomes" id="UP000076722">
    <property type="component" value="Unassembled WGS sequence"/>
</dbReference>
<evidence type="ECO:0000256" key="1">
    <source>
        <dbReference type="SAM" id="MobiDB-lite"/>
    </source>
</evidence>
<sequence>MSNGARALLKWLRKGRKVTTRAPEQGITASGGGGSEKADSSEKDEKDIKALKTYARLVLNTNDADVLERAIPSFEFQRWIMAGDALFPVFTTLRARFLATDTSFRVKETVHKQLAYMKDWAGWRNEHGRWNVELKSANMFTRWCGAQFAALVRQSHQYHREFFPLWVFLTSLEEDNQDIRYESLSYEEWMARILGTYDQNGELGDRKDIFKSVVNECTALIKDGASNHVTSILSYVNRPSLLRSLIRNPSMSWAEVKDLASFIIAGDDRNVINEMSDFFCHLPNMFLTRRNDLVICEFLKSFIKFHPRRFTIPPGFDLSPLLTLVRQRNQFDRCADTLIYCLMTGGLESLSDIRPAFHLWEYCRNIGHMTMRSQNRRQFIHTISQQYYHCFTPLPSLDDSECRDLCDNMWALISQGRRNSHLEWSRIADLISMLTKDHEVELLTEISMSALLDFGWPYNPLENHSVVYLVLDFLAHIIPSLPPTFHVPDSDAKNWFEPGSGILAEPNQVPDDFELSDVLETFVRNKRLPQNWRKHSDTIIFYLDHGAFDRLEDFDDVLKFCNLCTTDSQRMKRWSGARRTSSNTRLRAEFYLKEIETRAARDRDLLGPTAGLPADEDDSSPPHVGQQRHRILNRIMRVIWPWSSDDRPEPPPVERDVELGSIAMNSPVESM</sequence>
<protein>
    <submittedName>
        <fullName evidence="2">Uncharacterized protein</fullName>
    </submittedName>
</protein>
<evidence type="ECO:0000313" key="3">
    <source>
        <dbReference type="Proteomes" id="UP000076722"/>
    </source>
</evidence>
<dbReference type="AlphaFoldDB" id="A0A164SM77"/>
<name>A0A164SM77_9AGAM</name>
<dbReference type="STRING" id="1314777.A0A164SM77"/>
<organism evidence="2 3">
    <name type="scientific">Sistotremastrum niveocremeum HHB9708</name>
    <dbReference type="NCBI Taxonomy" id="1314777"/>
    <lineage>
        <taxon>Eukaryota</taxon>
        <taxon>Fungi</taxon>
        <taxon>Dikarya</taxon>
        <taxon>Basidiomycota</taxon>
        <taxon>Agaricomycotina</taxon>
        <taxon>Agaricomycetes</taxon>
        <taxon>Sistotremastrales</taxon>
        <taxon>Sistotremastraceae</taxon>
        <taxon>Sertulicium</taxon>
        <taxon>Sertulicium niveocremeum</taxon>
    </lineage>
</organism>
<gene>
    <name evidence="2" type="ORF">SISNIDRAFT_467553</name>
</gene>
<dbReference type="EMBL" id="KV419414">
    <property type="protein sequence ID" value="KZS91620.1"/>
    <property type="molecule type" value="Genomic_DNA"/>
</dbReference>
<reference evidence="2 3" key="1">
    <citation type="journal article" date="2016" name="Mol. Biol. Evol.">
        <title>Comparative Genomics of Early-Diverging Mushroom-Forming Fungi Provides Insights into the Origins of Lignocellulose Decay Capabilities.</title>
        <authorList>
            <person name="Nagy L.G."/>
            <person name="Riley R."/>
            <person name="Tritt A."/>
            <person name="Adam C."/>
            <person name="Daum C."/>
            <person name="Floudas D."/>
            <person name="Sun H."/>
            <person name="Yadav J.S."/>
            <person name="Pangilinan J."/>
            <person name="Larsson K.H."/>
            <person name="Matsuura K."/>
            <person name="Barry K."/>
            <person name="Labutti K."/>
            <person name="Kuo R."/>
            <person name="Ohm R.A."/>
            <person name="Bhattacharya S.S."/>
            <person name="Shirouzu T."/>
            <person name="Yoshinaga Y."/>
            <person name="Martin F.M."/>
            <person name="Grigoriev I.V."/>
            <person name="Hibbett D.S."/>
        </authorList>
    </citation>
    <scope>NUCLEOTIDE SEQUENCE [LARGE SCALE GENOMIC DNA]</scope>
    <source>
        <strain evidence="2 3">HHB9708</strain>
    </source>
</reference>
<proteinExistence type="predicted"/>
<feature type="compositionally biased region" description="Basic and acidic residues" evidence="1">
    <location>
        <begin position="644"/>
        <end position="658"/>
    </location>
</feature>
<evidence type="ECO:0000313" key="2">
    <source>
        <dbReference type="EMBL" id="KZS91620.1"/>
    </source>
</evidence>
<accession>A0A164SM77</accession>